<evidence type="ECO:0000256" key="2">
    <source>
        <dbReference type="SAM" id="MobiDB-lite"/>
    </source>
</evidence>
<dbReference type="PANTHER" id="PTHR12794">
    <property type="entry name" value="GEMIN2"/>
    <property type="match status" value="1"/>
</dbReference>
<dbReference type="OrthoDB" id="428895at2759"/>
<organism evidence="3 4">
    <name type="scientific">Coemansia biformis</name>
    <dbReference type="NCBI Taxonomy" id="1286918"/>
    <lineage>
        <taxon>Eukaryota</taxon>
        <taxon>Fungi</taxon>
        <taxon>Fungi incertae sedis</taxon>
        <taxon>Zoopagomycota</taxon>
        <taxon>Kickxellomycotina</taxon>
        <taxon>Kickxellomycetes</taxon>
        <taxon>Kickxellales</taxon>
        <taxon>Kickxellaceae</taxon>
        <taxon>Coemansia</taxon>
    </lineage>
</organism>
<comment type="caution">
    <text evidence="3">The sequence shown here is derived from an EMBL/GenBank/DDBJ whole genome shotgun (WGS) entry which is preliminary data.</text>
</comment>
<sequence length="263" mass="28502">MNLGNAPSGQRCALPIPAGMSPGDLAQPPESGEQYMLRVRLEAASIPDVVVAPRRAELLRQIDSRAGLPAGGAERESGPGASPPLPAILRPSEEWLSGVARHLTRERARLMAAIDGLDVPADFAIPGCGQQREWKAFCYGAVGAGPSPDRVILYALASMDQAMAVWLIKRMTSWMSVDGLRRAEGVWAWYLVLKLDSLLDHDDMHALRELCRKLVAILANVGHSIGQDAQATLNIRGDEIAAINILIASTTRGYRQRDLEPWA</sequence>
<dbReference type="GO" id="GO:0000387">
    <property type="term" value="P:spliceosomal snRNP assembly"/>
    <property type="evidence" value="ECO:0007669"/>
    <property type="project" value="InterPro"/>
</dbReference>
<dbReference type="InterPro" id="IPR035426">
    <property type="entry name" value="Gemin2/Brr1"/>
</dbReference>
<dbReference type="Gene3D" id="1.20.58.1070">
    <property type="match status" value="1"/>
</dbReference>
<accession>A0A9W8CXU6</accession>
<evidence type="ECO:0000256" key="1">
    <source>
        <dbReference type="ARBA" id="ARBA00025758"/>
    </source>
</evidence>
<dbReference type="GO" id="GO:0032797">
    <property type="term" value="C:SMN complex"/>
    <property type="evidence" value="ECO:0007669"/>
    <property type="project" value="TreeGrafter"/>
</dbReference>
<name>A0A9W8CXU6_9FUNG</name>
<dbReference type="Pfam" id="PF04938">
    <property type="entry name" value="SIP1"/>
    <property type="match status" value="1"/>
</dbReference>
<reference evidence="3" key="1">
    <citation type="submission" date="2022-07" db="EMBL/GenBank/DDBJ databases">
        <title>Phylogenomic reconstructions and comparative analyses of Kickxellomycotina fungi.</title>
        <authorList>
            <person name="Reynolds N.K."/>
            <person name="Stajich J.E."/>
            <person name="Barry K."/>
            <person name="Grigoriev I.V."/>
            <person name="Crous P."/>
            <person name="Smith M.E."/>
        </authorList>
    </citation>
    <scope>NUCLEOTIDE SEQUENCE</scope>
    <source>
        <strain evidence="3">BCRC 34381</strain>
    </source>
</reference>
<comment type="similarity">
    <text evidence="1">Belongs to the gemin-2 family.</text>
</comment>
<dbReference type="GO" id="GO:0005634">
    <property type="term" value="C:nucleus"/>
    <property type="evidence" value="ECO:0007669"/>
    <property type="project" value="TreeGrafter"/>
</dbReference>
<feature type="region of interest" description="Disordered" evidence="2">
    <location>
        <begin position="67"/>
        <end position="87"/>
    </location>
</feature>
<evidence type="ECO:0000313" key="3">
    <source>
        <dbReference type="EMBL" id="KAJ1734892.1"/>
    </source>
</evidence>
<dbReference type="Proteomes" id="UP001143981">
    <property type="component" value="Unassembled WGS sequence"/>
</dbReference>
<gene>
    <name evidence="3" type="primary">GEMIN2</name>
    <name evidence="3" type="ORF">LPJ61_000823</name>
</gene>
<dbReference type="AlphaFoldDB" id="A0A9W8CXU6"/>
<evidence type="ECO:0000313" key="4">
    <source>
        <dbReference type="Proteomes" id="UP001143981"/>
    </source>
</evidence>
<protein>
    <submittedName>
        <fullName evidence="3">Gem (Nuclear organelle) associated protein 2</fullName>
    </submittedName>
</protein>
<feature type="region of interest" description="Disordered" evidence="2">
    <location>
        <begin position="1"/>
        <end position="29"/>
    </location>
</feature>
<dbReference type="EMBL" id="JANBOI010000051">
    <property type="protein sequence ID" value="KAJ1734892.1"/>
    <property type="molecule type" value="Genomic_DNA"/>
</dbReference>
<proteinExistence type="inferred from homology"/>
<keyword evidence="4" id="KW-1185">Reference proteome</keyword>
<dbReference type="PANTHER" id="PTHR12794:SF0">
    <property type="entry name" value="GEM-ASSOCIATED PROTEIN 2"/>
    <property type="match status" value="1"/>
</dbReference>